<sequence length="255" mass="28386">MIDAHVHVWQLGRHGCTWPTPDLAAIHHDFTLAEYPGAAEGLILVQTQEDPRDTAWLLDLAADPRVRGVVGWADLEHPDSIPNHPKLKGLRPMVQGREADWYDRPELATGFVAMEAAGLVLDALVRPMHLPSLARLADRHPDLTIVIDHAAKPDFTDLKGWSADMAALATRPNVACKLSGLLTERRPGDTDDALRPAVDTVWRHFGPARLLWGSDWPVVTLAAHYDEWLALARNLVPAEHHDAVFRANAERLYRL</sequence>
<dbReference type="PANTHER" id="PTHR43569:SF2">
    <property type="entry name" value="AMIDOHYDROLASE-RELATED DOMAIN-CONTAINING PROTEIN"/>
    <property type="match status" value="1"/>
</dbReference>
<evidence type="ECO:0000313" key="4">
    <source>
        <dbReference type="Proteomes" id="UP000527143"/>
    </source>
</evidence>
<dbReference type="InterPro" id="IPR006680">
    <property type="entry name" value="Amidohydro-rel"/>
</dbReference>
<keyword evidence="4" id="KW-1185">Reference proteome</keyword>
<keyword evidence="3" id="KW-0378">Hydrolase</keyword>
<comment type="caution">
    <text evidence="3">The sequence shown here is derived from an EMBL/GenBank/DDBJ whole genome shotgun (WGS) entry which is preliminary data.</text>
</comment>
<protein>
    <submittedName>
        <fullName evidence="3">L-fuconolactonase</fullName>
        <ecNumber evidence="3">3.1.1.-</ecNumber>
    </submittedName>
</protein>
<organism evidence="3 4">
    <name type="scientific">Sphingomonas xinjiangensis</name>
    <dbReference type="NCBI Taxonomy" id="643568"/>
    <lineage>
        <taxon>Bacteria</taxon>
        <taxon>Pseudomonadati</taxon>
        <taxon>Pseudomonadota</taxon>
        <taxon>Alphaproteobacteria</taxon>
        <taxon>Sphingomonadales</taxon>
        <taxon>Sphingomonadaceae</taxon>
        <taxon>Sphingomonas</taxon>
    </lineage>
</organism>
<reference evidence="3 4" key="1">
    <citation type="submission" date="2020-08" db="EMBL/GenBank/DDBJ databases">
        <title>Genomic Encyclopedia of Type Strains, Phase IV (KMG-IV): sequencing the most valuable type-strain genomes for metagenomic binning, comparative biology and taxonomic classification.</title>
        <authorList>
            <person name="Goeker M."/>
        </authorList>
    </citation>
    <scope>NUCLEOTIDE SEQUENCE [LARGE SCALE GENOMIC DNA]</scope>
    <source>
        <strain evidence="3 4">DSM 26736</strain>
    </source>
</reference>
<dbReference type="PANTHER" id="PTHR43569">
    <property type="entry name" value="AMIDOHYDROLASE"/>
    <property type="match status" value="1"/>
</dbReference>
<dbReference type="RefSeq" id="WP_184090544.1">
    <property type="nucleotide sequence ID" value="NZ_JACIJF010000015.1"/>
</dbReference>
<dbReference type="Pfam" id="PF04909">
    <property type="entry name" value="Amidohydro_2"/>
    <property type="match status" value="1"/>
</dbReference>
<accession>A0A840YRR6</accession>
<evidence type="ECO:0000256" key="1">
    <source>
        <dbReference type="ARBA" id="ARBA00038310"/>
    </source>
</evidence>
<evidence type="ECO:0000313" key="3">
    <source>
        <dbReference type="EMBL" id="MBB5712273.1"/>
    </source>
</evidence>
<dbReference type="AlphaFoldDB" id="A0A840YRR6"/>
<gene>
    <name evidence="3" type="ORF">FHT02_003531</name>
</gene>
<evidence type="ECO:0000259" key="2">
    <source>
        <dbReference type="Pfam" id="PF04909"/>
    </source>
</evidence>
<dbReference type="Proteomes" id="UP000527143">
    <property type="component" value="Unassembled WGS sequence"/>
</dbReference>
<proteinExistence type="inferred from homology"/>
<dbReference type="SUPFAM" id="SSF51556">
    <property type="entry name" value="Metallo-dependent hydrolases"/>
    <property type="match status" value="1"/>
</dbReference>
<dbReference type="InterPro" id="IPR032466">
    <property type="entry name" value="Metal_Hydrolase"/>
</dbReference>
<dbReference type="GO" id="GO:0016787">
    <property type="term" value="F:hydrolase activity"/>
    <property type="evidence" value="ECO:0007669"/>
    <property type="project" value="UniProtKB-KW"/>
</dbReference>
<comment type="similarity">
    <text evidence="1">Belongs to the metallo-dependent hydrolases superfamily.</text>
</comment>
<feature type="domain" description="Amidohydrolase-related" evidence="2">
    <location>
        <begin position="2"/>
        <end position="255"/>
    </location>
</feature>
<dbReference type="EMBL" id="JACIJF010000015">
    <property type="protein sequence ID" value="MBB5712273.1"/>
    <property type="molecule type" value="Genomic_DNA"/>
</dbReference>
<name>A0A840YRR6_9SPHN</name>
<dbReference type="InterPro" id="IPR052350">
    <property type="entry name" value="Metallo-dep_Lactonases"/>
</dbReference>
<dbReference type="Gene3D" id="3.20.20.140">
    <property type="entry name" value="Metal-dependent hydrolases"/>
    <property type="match status" value="1"/>
</dbReference>
<dbReference type="EC" id="3.1.1.-" evidence="3"/>